<dbReference type="eggNOG" id="COG0515">
    <property type="taxonomic scope" value="Bacteria"/>
</dbReference>
<dbReference type="SUPFAM" id="SSF56112">
    <property type="entry name" value="Protein kinase-like (PK-like)"/>
    <property type="match status" value="1"/>
</dbReference>
<dbReference type="STRING" id="860228.Ccan_12640"/>
<accession>F9YPN4</accession>
<dbReference type="InterPro" id="IPR052945">
    <property type="entry name" value="Mitotic_Regulator"/>
</dbReference>
<dbReference type="SMART" id="SM00028">
    <property type="entry name" value="TPR"/>
    <property type="match status" value="5"/>
</dbReference>
<dbReference type="Gene3D" id="1.10.510.10">
    <property type="entry name" value="Transferase(Phosphotransferase) domain 1"/>
    <property type="match status" value="1"/>
</dbReference>
<proteinExistence type="predicted"/>
<name>F9YPN4_CAPCC</name>
<dbReference type="GO" id="GO:0008800">
    <property type="term" value="F:beta-lactamase activity"/>
    <property type="evidence" value="ECO:0007669"/>
    <property type="project" value="UniProtKB-EC"/>
</dbReference>
<dbReference type="RefSeq" id="WP_013997369.1">
    <property type="nucleotide sequence ID" value="NC_015846.1"/>
</dbReference>
<sequence length="760" mass="87429">MNVNINNHTFEYHSDFDPFNKSNNGWKKQNVDAYKFQSFGATKVFIKRMESPSKYISGFGFLQKVKGKKFHSLPMIYDLVETRENDKTVYYLFQEAISGRTLEEVMKHDVLKLDIQRFLRDIYEGFEVIRQQGYWFSDFVEKNIFVGDEGGYYLIDLDSVVSLDILPMADHHFLGTINRNYKNAIASFWYKDTFGYSFPLVRDYLKGDTINVLELLIFMGQLRYFMDHLKSSDFLAAETRKQVPKYLLQLDESKTKNCFISAFSFEGLHQKPLEYGVLENYIKTVLFPTQEIISVDFNKKSITNKPIEPPIPIPPPPVPPTPPKKRKYKGWLVAAVSLILVYVFGNKIYEWAYDAEALYEQAVLHSHKNEHEKAFELFLESANKGHSGAQYDLGQAYYSGIGISKDYEQAANWYRKSAEQGNTSGQNNLGWMYQNGFGVSKDYYEAVKWYRKAAEQGNTSGQNNLGEMYYYGYGVPKDYDEAVKWFRKAAEQGNASGQNNLGNMYRNGFGVSKDYYEAVEWYRKAAEQGKASGQSNLGEMYYYGYGVSKDYNEAVKWYKKATEQGDASGQSNLGEMYYYGYGVPKDYDEAVKWFRKAAEQGNAVGQNNLGVMYRNGFGVSKDYNEAVKWFRKAAEQGNASGQNNLGLMYRNGLGVSKDYNEAVKWYRKAAEQGYALGQNNLGTMYYNGQGVSKDYNEAVKWYRKAAEQGNAFGQNNLGDMYYYGYGVPKDKAEAVKWYQKSARQGNEYSRIMLRILGKSW</sequence>
<dbReference type="EC" id="3.5.2.6" evidence="1"/>
<dbReference type="InterPro" id="IPR011990">
    <property type="entry name" value="TPR-like_helical_dom_sf"/>
</dbReference>
<gene>
    <name evidence="1" type="ordered locus">Ccan_12640</name>
</gene>
<dbReference type="Gene3D" id="1.25.40.10">
    <property type="entry name" value="Tetratricopeptide repeat domain"/>
    <property type="match status" value="2"/>
</dbReference>
<dbReference type="InterPro" id="IPR006597">
    <property type="entry name" value="Sel1-like"/>
</dbReference>
<keyword evidence="1" id="KW-0378">Hydrolase</keyword>
<dbReference type="Proteomes" id="UP000008895">
    <property type="component" value="Chromosome"/>
</dbReference>
<dbReference type="SUPFAM" id="SSF81901">
    <property type="entry name" value="HCP-like"/>
    <property type="match status" value="2"/>
</dbReference>
<organism evidence="1 2">
    <name type="scientific">Capnocytophaga canimorsus (strain 5)</name>
    <dbReference type="NCBI Taxonomy" id="860228"/>
    <lineage>
        <taxon>Bacteria</taxon>
        <taxon>Pseudomonadati</taxon>
        <taxon>Bacteroidota</taxon>
        <taxon>Flavobacteriia</taxon>
        <taxon>Flavobacteriales</taxon>
        <taxon>Flavobacteriaceae</taxon>
        <taxon>Capnocytophaga</taxon>
    </lineage>
</organism>
<dbReference type="Gene3D" id="3.30.200.20">
    <property type="entry name" value="Phosphorylase Kinase, domain 1"/>
    <property type="match status" value="1"/>
</dbReference>
<dbReference type="KEGG" id="ccm:Ccan_12640"/>
<dbReference type="EMBL" id="CP002113">
    <property type="protein sequence ID" value="AEK23380.1"/>
    <property type="molecule type" value="Genomic_DNA"/>
</dbReference>
<dbReference type="InterPro" id="IPR011009">
    <property type="entry name" value="Kinase-like_dom_sf"/>
</dbReference>
<reference evidence="1 2" key="1">
    <citation type="journal article" date="2011" name="J. Bacteriol.">
        <title>Complete genome sequence of the dog commensal and human pathogen Capnocytophaga canimorsus strain 5.</title>
        <authorList>
            <person name="Manfredi P."/>
            <person name="Pagni M."/>
            <person name="Cornelis G.R."/>
        </authorList>
    </citation>
    <scope>NUCLEOTIDE SEQUENCE [LARGE SCALE GENOMIC DNA]</scope>
    <source>
        <strain evidence="2">5</strain>
    </source>
</reference>
<dbReference type="eggNOG" id="COG0790">
    <property type="taxonomic scope" value="Bacteria"/>
</dbReference>
<dbReference type="Pfam" id="PF08238">
    <property type="entry name" value="Sel1"/>
    <property type="match status" value="11"/>
</dbReference>
<dbReference type="PANTHER" id="PTHR43628">
    <property type="entry name" value="ACTIVATOR OF C KINASE PROTEIN 1-RELATED"/>
    <property type="match status" value="1"/>
</dbReference>
<dbReference type="InterPro" id="IPR019734">
    <property type="entry name" value="TPR_rpt"/>
</dbReference>
<evidence type="ECO:0000313" key="2">
    <source>
        <dbReference type="Proteomes" id="UP000008895"/>
    </source>
</evidence>
<keyword evidence="2" id="KW-1185">Reference proteome</keyword>
<dbReference type="PANTHER" id="PTHR43628:SF1">
    <property type="entry name" value="CHITIN SYNTHASE REGULATORY FACTOR 2-RELATED"/>
    <property type="match status" value="1"/>
</dbReference>
<protein>
    <submittedName>
        <fullName evidence="1">Uncharacterized protein ybeQ</fullName>
        <ecNumber evidence="1">3.5.2.6</ecNumber>
    </submittedName>
</protein>
<dbReference type="HOGENOM" id="CLU_366688_0_0_10"/>
<dbReference type="AlphaFoldDB" id="F9YPN4"/>
<dbReference type="SMART" id="SM00671">
    <property type="entry name" value="SEL1"/>
    <property type="match status" value="11"/>
</dbReference>
<evidence type="ECO:0000313" key="1">
    <source>
        <dbReference type="EMBL" id="AEK23380.1"/>
    </source>
</evidence>